<comment type="caution">
    <text evidence="3">The sequence shown here is derived from an EMBL/GenBank/DDBJ whole genome shotgun (WGS) entry which is preliminary data.</text>
</comment>
<evidence type="ECO:0000259" key="2">
    <source>
        <dbReference type="Pfam" id="PF07819"/>
    </source>
</evidence>
<accession>A0A7Y6NLV6</accession>
<organism evidence="3 4">
    <name type="scientific">Piscinibacter koreensis</name>
    <dbReference type="NCBI Taxonomy" id="2742824"/>
    <lineage>
        <taxon>Bacteria</taxon>
        <taxon>Pseudomonadati</taxon>
        <taxon>Pseudomonadota</taxon>
        <taxon>Betaproteobacteria</taxon>
        <taxon>Burkholderiales</taxon>
        <taxon>Sphaerotilaceae</taxon>
        <taxon>Piscinibacter</taxon>
    </lineage>
</organism>
<gene>
    <name evidence="3" type="ORF">HQN59_06985</name>
</gene>
<feature type="transmembrane region" description="Helical" evidence="1">
    <location>
        <begin position="33"/>
        <end position="57"/>
    </location>
</feature>
<keyword evidence="1" id="KW-1133">Transmembrane helix</keyword>
<keyword evidence="1" id="KW-0812">Transmembrane</keyword>
<evidence type="ECO:0000313" key="3">
    <source>
        <dbReference type="EMBL" id="NUZ05504.1"/>
    </source>
</evidence>
<evidence type="ECO:0000313" key="4">
    <source>
        <dbReference type="Proteomes" id="UP000529637"/>
    </source>
</evidence>
<evidence type="ECO:0000256" key="1">
    <source>
        <dbReference type="SAM" id="Phobius"/>
    </source>
</evidence>
<dbReference type="PANTHER" id="PTHR37946:SF1">
    <property type="entry name" value="SLL1969 PROTEIN"/>
    <property type="match status" value="1"/>
</dbReference>
<reference evidence="3 4" key="1">
    <citation type="submission" date="2020-06" db="EMBL/GenBank/DDBJ databases">
        <title>Schlegella sp. ID0723 isolated from air conditioner.</title>
        <authorList>
            <person name="Kim D.Y."/>
            <person name="Kim D.-U."/>
        </authorList>
    </citation>
    <scope>NUCLEOTIDE SEQUENCE [LARGE SCALE GENOMIC DNA]</scope>
    <source>
        <strain evidence="3 4">ID0723</strain>
    </source>
</reference>
<protein>
    <submittedName>
        <fullName evidence="3">Alpha/beta fold hydrolase</fullName>
    </submittedName>
</protein>
<dbReference type="InterPro" id="IPR029058">
    <property type="entry name" value="AB_hydrolase_fold"/>
</dbReference>
<sequence>MIARLQRAITIILVVFVAGWAAACVARGHAAHAAWAALLVVGGYAAFLAAEFIYAAIRHEDGAAARAPVGQLLRAWIVEVITAPLVFCWRQPFRSQAIPDAVDSKDAQGRPVLLVHGFLCNRGFWNPWMRRLRARGIAFGAPSLEPAFGSIDAYADTIERAARQLHAASDQPIVIVAHSMGGLAVRAWLRRYPQSEGLVWRIVTIASPHQGTAFARHAPSTNGQQMQIGSRWLSSLAGTESLERRAKFTCYFGNCDNIVFPATRALLPGAVHHHLPSTAHVRMASRREIFDEVLRATELR</sequence>
<dbReference type="Pfam" id="PF07819">
    <property type="entry name" value="PGAP1"/>
    <property type="match status" value="1"/>
</dbReference>
<keyword evidence="3" id="KW-0378">Hydrolase</keyword>
<keyword evidence="4" id="KW-1185">Reference proteome</keyword>
<feature type="domain" description="GPI inositol-deacylase PGAP1-like alpha/beta" evidence="2">
    <location>
        <begin position="166"/>
        <end position="240"/>
    </location>
</feature>
<keyword evidence="1" id="KW-0472">Membrane</keyword>
<dbReference type="PANTHER" id="PTHR37946">
    <property type="entry name" value="SLL1969 PROTEIN"/>
    <property type="match status" value="1"/>
</dbReference>
<dbReference type="EMBL" id="JABWMJ010000003">
    <property type="protein sequence ID" value="NUZ05504.1"/>
    <property type="molecule type" value="Genomic_DNA"/>
</dbReference>
<name>A0A7Y6NLV6_9BURK</name>
<dbReference type="InterPro" id="IPR012908">
    <property type="entry name" value="PGAP1-ab_dom-like"/>
</dbReference>
<dbReference type="Gene3D" id="3.40.50.1820">
    <property type="entry name" value="alpha/beta hydrolase"/>
    <property type="match status" value="1"/>
</dbReference>
<dbReference type="GO" id="GO:0016787">
    <property type="term" value="F:hydrolase activity"/>
    <property type="evidence" value="ECO:0007669"/>
    <property type="project" value="UniProtKB-KW"/>
</dbReference>
<dbReference type="Proteomes" id="UP000529637">
    <property type="component" value="Unassembled WGS sequence"/>
</dbReference>
<dbReference type="SUPFAM" id="SSF53474">
    <property type="entry name" value="alpha/beta-Hydrolases"/>
    <property type="match status" value="1"/>
</dbReference>
<dbReference type="PROSITE" id="PS51257">
    <property type="entry name" value="PROKAR_LIPOPROTEIN"/>
    <property type="match status" value="1"/>
</dbReference>
<dbReference type="AlphaFoldDB" id="A0A7Y6NLV6"/>
<proteinExistence type="predicted"/>
<dbReference type="RefSeq" id="WP_176067536.1">
    <property type="nucleotide sequence ID" value="NZ_JABWMJ010000003.1"/>
</dbReference>